<keyword evidence="1" id="KW-0472">Membrane</keyword>
<accession>A0ABS9WXD2</accession>
<feature type="transmembrane region" description="Helical" evidence="1">
    <location>
        <begin position="18"/>
        <end position="37"/>
    </location>
</feature>
<reference evidence="2" key="1">
    <citation type="submission" date="2022-01" db="EMBL/GenBank/DDBJ databases">
        <title>Colwellia maritima, isolated from seawater.</title>
        <authorList>
            <person name="Kristyanto S."/>
            <person name="Jung J."/>
            <person name="Jeon C.O."/>
        </authorList>
    </citation>
    <scope>NUCLEOTIDE SEQUENCE</scope>
    <source>
        <strain evidence="2">MSW7</strain>
    </source>
</reference>
<evidence type="ECO:0000256" key="1">
    <source>
        <dbReference type="SAM" id="Phobius"/>
    </source>
</evidence>
<protein>
    <submittedName>
        <fullName evidence="2">DUF3592 domain-containing protein</fullName>
    </submittedName>
</protein>
<proteinExistence type="predicted"/>
<dbReference type="RefSeq" id="WP_242283213.1">
    <property type="nucleotide sequence ID" value="NZ_JAKKSL010000001.1"/>
</dbReference>
<keyword evidence="3" id="KW-1185">Reference proteome</keyword>
<keyword evidence="1" id="KW-1133">Transmembrane helix</keyword>
<dbReference type="EMBL" id="JAKKSL010000001">
    <property type="protein sequence ID" value="MCI2282465.1"/>
    <property type="molecule type" value="Genomic_DNA"/>
</dbReference>
<evidence type="ECO:0000313" key="3">
    <source>
        <dbReference type="Proteomes" id="UP001139646"/>
    </source>
</evidence>
<dbReference type="Proteomes" id="UP001139646">
    <property type="component" value="Unassembled WGS sequence"/>
</dbReference>
<feature type="transmembrane region" description="Helical" evidence="1">
    <location>
        <begin position="139"/>
        <end position="160"/>
    </location>
</feature>
<keyword evidence="1" id="KW-0812">Transmembrane</keyword>
<gene>
    <name evidence="2" type="ORF">L3081_02465</name>
</gene>
<sequence>MCVAPAAMFTNNAFLDSIAWVMLIILGVFIFITGIVTRKEAIDSHNWPKVEAKLLRASLKSTSSGSGGRSYTPDIKCKFIVGGSEFKGTEYDLSAGYGSKAKAEDKINLVKQMNPLFIHYKPSAPEINVINPGIHFTHYIRIIIGIVTVIFPLLIWSGIIELR</sequence>
<organism evidence="2 3">
    <name type="scientific">Colwellia maritima</name>
    <dbReference type="NCBI Taxonomy" id="2912588"/>
    <lineage>
        <taxon>Bacteria</taxon>
        <taxon>Pseudomonadati</taxon>
        <taxon>Pseudomonadota</taxon>
        <taxon>Gammaproteobacteria</taxon>
        <taxon>Alteromonadales</taxon>
        <taxon>Colwelliaceae</taxon>
        <taxon>Colwellia</taxon>
    </lineage>
</organism>
<name>A0ABS9WXD2_9GAMM</name>
<comment type="caution">
    <text evidence="2">The sequence shown here is derived from an EMBL/GenBank/DDBJ whole genome shotgun (WGS) entry which is preliminary data.</text>
</comment>
<evidence type="ECO:0000313" key="2">
    <source>
        <dbReference type="EMBL" id="MCI2282465.1"/>
    </source>
</evidence>